<dbReference type="Proteomes" id="UP000825078">
    <property type="component" value="Chromosome"/>
</dbReference>
<proteinExistence type="predicted"/>
<evidence type="ECO:0000313" key="3">
    <source>
        <dbReference type="Proteomes" id="UP000825078"/>
    </source>
</evidence>
<organism evidence="2 3">
    <name type="scientific">Shewanella algae</name>
    <dbReference type="NCBI Taxonomy" id="38313"/>
    <lineage>
        <taxon>Bacteria</taxon>
        <taxon>Pseudomonadati</taxon>
        <taxon>Pseudomonadota</taxon>
        <taxon>Gammaproteobacteria</taxon>
        <taxon>Alteromonadales</taxon>
        <taxon>Shewanellaceae</taxon>
        <taxon>Shewanella</taxon>
    </lineage>
</organism>
<evidence type="ECO:0000259" key="1">
    <source>
        <dbReference type="Pfam" id="PF13503"/>
    </source>
</evidence>
<sequence>MLPESLRGFGYQGVEMFVQRNDTLSESGYWLLNPLANEKLLPAYYQQGGVDAVPLFQGTLLEPHKDKGPWLVPARPELLQQAPFADCPILALESHLPRPQLLAHLKSLLLAACDGERVVFRFYDPRVLQPMLPRLSQVELGAFLGPITRLSFVGKPLPSGNSDDPMDEAQHLDPASPVKAQHGSIVVQHPGEPGYTEHADIWWQMKPEHLAGQSDIQRHIYIVERQLWRELHPLMSQQPKRREIIKAAILRGREQGVDEEDIPVFAAARLGRSVSYPMPAIAQGMRLNQQDFLNLAKWMEHA</sequence>
<dbReference type="EMBL" id="AP024613">
    <property type="protein sequence ID" value="BCV43829.1"/>
    <property type="molecule type" value="Genomic_DNA"/>
</dbReference>
<dbReference type="AlphaFoldDB" id="A0AAD1K6Q2"/>
<accession>A0AAD1K6Q2</accession>
<dbReference type="Pfam" id="PF13503">
    <property type="entry name" value="DUF4123"/>
    <property type="match status" value="1"/>
</dbReference>
<feature type="domain" description="DUF4123" evidence="1">
    <location>
        <begin position="29"/>
        <end position="140"/>
    </location>
</feature>
<protein>
    <recommendedName>
        <fullName evidence="1">DUF4123 domain-containing protein</fullName>
    </recommendedName>
</protein>
<evidence type="ECO:0000313" key="2">
    <source>
        <dbReference type="EMBL" id="BCV43829.1"/>
    </source>
</evidence>
<gene>
    <name evidence="2" type="ORF">TUM17379_08470</name>
</gene>
<dbReference type="InterPro" id="IPR025391">
    <property type="entry name" value="DUF4123"/>
</dbReference>
<reference evidence="2" key="1">
    <citation type="submission" date="2021-05" db="EMBL/GenBank/DDBJ databases">
        <title>Molecular characterization for Shewanella algae harboring chromosomal blaOXA-55-like strains isolated from clinical and environment sample.</title>
        <authorList>
            <person name="Ohama Y."/>
            <person name="Aoki K."/>
            <person name="Harada S."/>
            <person name="Moriya K."/>
            <person name="Ishii Y."/>
            <person name="Tateda K."/>
        </authorList>
    </citation>
    <scope>NUCLEOTIDE SEQUENCE</scope>
    <source>
        <strain evidence="2">TUM17379</strain>
    </source>
</reference>
<name>A0AAD1K6Q2_9GAMM</name>